<feature type="region of interest" description="Disordered" evidence="1">
    <location>
        <begin position="1"/>
        <end position="70"/>
    </location>
</feature>
<dbReference type="AlphaFoldDB" id="A0AAE8M9H4"/>
<reference evidence="3" key="1">
    <citation type="submission" date="2018-03" db="EMBL/GenBank/DDBJ databases">
        <authorList>
            <person name="Guldener U."/>
        </authorList>
    </citation>
    <scope>NUCLEOTIDE SEQUENCE</scope>
</reference>
<dbReference type="SUPFAM" id="SSF52047">
    <property type="entry name" value="RNI-like"/>
    <property type="match status" value="1"/>
</dbReference>
<proteinExistence type="predicted"/>
<sequence length="665" mass="74975">MAAPRRSTRIRNIDLGVTAESRKPATVPAPAETSRKRKVSTEDVQEKATEPKRQATAKTKKVPAKGKGKTKVEAKIMDAATEPSADNAIHDNQVPDDALSVLPAEILETILENVNHPPSMVKLACTSKRYYSIVMSVLHKRISVSVGFWQHIPHVIRQIEPHLSIAQKKQLKREGKYKGQQEKFSTLLDPLVVPACANYVRQVAIGGIDPGKKHKPIVMRYLEEVLKNLSNLEVVDAYELTKSMSESIAAKKNLKALRLCVGGGSSSDLEDEAAPLAKLNNLEHISILSRSWGSLVASREKILQSMLLNSLSTLKSLEIRTTQWFSNFLDDWEVQIKARNPDAMEQAHDFTALKSLSLSGVAFAGQFCETVMPSLTRAIDFLQLRELTLKDLNEGKVAFFKYLEDLFRGADKGTIQLRKLSLDMAGDEKSQSYVTTEYQVEGIYRFISSFDTLTTLEFEEHNIYNSAVESNPGLSRRLQQVVLNHKELETLRFTYRGSGSGDYRTPYIPAKTVQILMKNLLNLRTFEFAPDENDLDAMSRALARGKNLETIILSSFPSERNRDPDPTPWLTITNKLVKGLLENAGSAEDFVWENHYKLNRIKTCWYECAIGSDLKQQRNLAHAPVKITQGDRAVMSQDLRGKPNTKQHYYKAFDDWVEQVARYKY</sequence>
<name>A0AAE8M9H4_9HYPO</name>
<feature type="compositionally biased region" description="Basic and acidic residues" evidence="1">
    <location>
        <begin position="39"/>
        <end position="53"/>
    </location>
</feature>
<gene>
    <name evidence="3" type="ORF">FTOL_06227</name>
</gene>
<dbReference type="Gene3D" id="3.80.10.10">
    <property type="entry name" value="Ribonuclease Inhibitor"/>
    <property type="match status" value="1"/>
</dbReference>
<dbReference type="InterPro" id="IPR036047">
    <property type="entry name" value="F-box-like_dom_sf"/>
</dbReference>
<feature type="compositionally biased region" description="Basic residues" evidence="1">
    <location>
        <begin position="58"/>
        <end position="69"/>
    </location>
</feature>
<dbReference type="CDD" id="cd09917">
    <property type="entry name" value="F-box_SF"/>
    <property type="match status" value="1"/>
</dbReference>
<accession>A0AAE8M9H4</accession>
<dbReference type="SUPFAM" id="SSF81383">
    <property type="entry name" value="F-box domain"/>
    <property type="match status" value="1"/>
</dbReference>
<dbReference type="Pfam" id="PF00646">
    <property type="entry name" value="F-box"/>
    <property type="match status" value="1"/>
</dbReference>
<dbReference type="InterPro" id="IPR032675">
    <property type="entry name" value="LRR_dom_sf"/>
</dbReference>
<dbReference type="EMBL" id="ONZP01000203">
    <property type="protein sequence ID" value="SPJ76780.1"/>
    <property type="molecule type" value="Genomic_DNA"/>
</dbReference>
<dbReference type="Proteomes" id="UP001187734">
    <property type="component" value="Unassembled WGS sequence"/>
</dbReference>
<evidence type="ECO:0000313" key="4">
    <source>
        <dbReference type="Proteomes" id="UP001187734"/>
    </source>
</evidence>
<keyword evidence="4" id="KW-1185">Reference proteome</keyword>
<organism evidence="3 4">
    <name type="scientific">Fusarium torulosum</name>
    <dbReference type="NCBI Taxonomy" id="33205"/>
    <lineage>
        <taxon>Eukaryota</taxon>
        <taxon>Fungi</taxon>
        <taxon>Dikarya</taxon>
        <taxon>Ascomycota</taxon>
        <taxon>Pezizomycotina</taxon>
        <taxon>Sordariomycetes</taxon>
        <taxon>Hypocreomycetidae</taxon>
        <taxon>Hypocreales</taxon>
        <taxon>Nectriaceae</taxon>
        <taxon>Fusarium</taxon>
    </lineage>
</organism>
<dbReference type="PROSITE" id="PS50181">
    <property type="entry name" value="FBOX"/>
    <property type="match status" value="1"/>
</dbReference>
<evidence type="ECO:0000313" key="3">
    <source>
        <dbReference type="EMBL" id="SPJ76780.1"/>
    </source>
</evidence>
<evidence type="ECO:0000259" key="2">
    <source>
        <dbReference type="PROSITE" id="PS50181"/>
    </source>
</evidence>
<evidence type="ECO:0000256" key="1">
    <source>
        <dbReference type="SAM" id="MobiDB-lite"/>
    </source>
</evidence>
<feature type="domain" description="F-box" evidence="2">
    <location>
        <begin position="96"/>
        <end position="152"/>
    </location>
</feature>
<dbReference type="InterPro" id="IPR001810">
    <property type="entry name" value="F-box_dom"/>
</dbReference>
<protein>
    <recommendedName>
        <fullName evidence="2">F-box domain-containing protein</fullName>
    </recommendedName>
</protein>
<comment type="caution">
    <text evidence="3">The sequence shown here is derived from an EMBL/GenBank/DDBJ whole genome shotgun (WGS) entry which is preliminary data.</text>
</comment>